<feature type="compositionally biased region" description="Polar residues" evidence="1">
    <location>
        <begin position="331"/>
        <end position="341"/>
    </location>
</feature>
<name>A0AAF0WWU4_DAUCS</name>
<evidence type="ECO:0000256" key="1">
    <source>
        <dbReference type="SAM" id="MobiDB-lite"/>
    </source>
</evidence>
<dbReference type="KEGG" id="dcr:108215547"/>
<dbReference type="Gene3D" id="3.20.180.10">
    <property type="entry name" value="PNP-oxidase-like"/>
    <property type="match status" value="1"/>
</dbReference>
<feature type="region of interest" description="Disordered" evidence="1">
    <location>
        <begin position="183"/>
        <end position="219"/>
    </location>
</feature>
<organism evidence="2 3">
    <name type="scientific">Daucus carota subsp. sativus</name>
    <name type="common">Carrot</name>
    <dbReference type="NCBI Taxonomy" id="79200"/>
    <lineage>
        <taxon>Eukaryota</taxon>
        <taxon>Viridiplantae</taxon>
        <taxon>Streptophyta</taxon>
        <taxon>Embryophyta</taxon>
        <taxon>Tracheophyta</taxon>
        <taxon>Spermatophyta</taxon>
        <taxon>Magnoliopsida</taxon>
        <taxon>eudicotyledons</taxon>
        <taxon>Gunneridae</taxon>
        <taxon>Pentapetalae</taxon>
        <taxon>asterids</taxon>
        <taxon>campanulids</taxon>
        <taxon>Apiales</taxon>
        <taxon>Apiaceae</taxon>
        <taxon>Apioideae</taxon>
        <taxon>Scandiceae</taxon>
        <taxon>Daucinae</taxon>
        <taxon>Daucus</taxon>
        <taxon>Daucus sect. Daucus</taxon>
    </lineage>
</organism>
<dbReference type="PANTHER" id="PTHR13343">
    <property type="entry name" value="CREG1 PROTEIN"/>
    <property type="match status" value="1"/>
</dbReference>
<protein>
    <submittedName>
        <fullName evidence="2">Uncharacterized protein</fullName>
    </submittedName>
</protein>
<reference evidence="2" key="1">
    <citation type="journal article" date="2016" name="Nat. Genet.">
        <title>A high-quality carrot genome assembly provides new insights into carotenoid accumulation and asterid genome evolution.</title>
        <authorList>
            <person name="Iorizzo M."/>
            <person name="Ellison S."/>
            <person name="Senalik D."/>
            <person name="Zeng P."/>
            <person name="Satapoomin P."/>
            <person name="Huang J."/>
            <person name="Bowman M."/>
            <person name="Iovene M."/>
            <person name="Sanseverino W."/>
            <person name="Cavagnaro P."/>
            <person name="Yildiz M."/>
            <person name="Macko-Podgorni A."/>
            <person name="Moranska E."/>
            <person name="Grzebelus E."/>
            <person name="Grzebelus D."/>
            <person name="Ashrafi H."/>
            <person name="Zheng Z."/>
            <person name="Cheng S."/>
            <person name="Spooner D."/>
            <person name="Van Deynze A."/>
            <person name="Simon P."/>
        </authorList>
    </citation>
    <scope>NUCLEOTIDE SEQUENCE</scope>
    <source>
        <tissue evidence="2">Leaf</tissue>
    </source>
</reference>
<accession>A0AAF0WWU4</accession>
<evidence type="ECO:0000313" key="3">
    <source>
        <dbReference type="Proteomes" id="UP000077755"/>
    </source>
</evidence>
<feature type="region of interest" description="Disordered" evidence="1">
    <location>
        <begin position="327"/>
        <end position="351"/>
    </location>
</feature>
<dbReference type="PANTHER" id="PTHR13343:SF28">
    <property type="entry name" value="PENTATRICOPEPTIDE REPEAT (PPR) SUPERFAMILY PROTEIN"/>
    <property type="match status" value="1"/>
</dbReference>
<feature type="compositionally biased region" description="Acidic residues" evidence="1">
    <location>
        <begin position="184"/>
        <end position="219"/>
    </location>
</feature>
<evidence type="ECO:0000313" key="2">
    <source>
        <dbReference type="EMBL" id="WOG97059.1"/>
    </source>
</evidence>
<gene>
    <name evidence="2" type="ORF">DCAR_0416398</name>
</gene>
<dbReference type="EMBL" id="CP093346">
    <property type="protein sequence ID" value="WOG97059.1"/>
    <property type="molecule type" value="Genomic_DNA"/>
</dbReference>
<keyword evidence="3" id="KW-1185">Reference proteome</keyword>
<dbReference type="Proteomes" id="UP000077755">
    <property type="component" value="Chromosome 4"/>
</dbReference>
<reference evidence="2" key="2">
    <citation type="submission" date="2022-03" db="EMBL/GenBank/DDBJ databases">
        <title>Draft title - Genomic analysis of global carrot germplasm unveils the trajectory of domestication and the origin of high carotenoid orange carrot.</title>
        <authorList>
            <person name="Iorizzo M."/>
            <person name="Ellison S."/>
            <person name="Senalik D."/>
            <person name="Macko-Podgorni A."/>
            <person name="Grzebelus D."/>
            <person name="Bostan H."/>
            <person name="Rolling W."/>
            <person name="Curaba J."/>
            <person name="Simon P."/>
        </authorList>
    </citation>
    <scope>NUCLEOTIDE SEQUENCE</scope>
    <source>
        <tissue evidence="2">Leaf</tissue>
    </source>
</reference>
<proteinExistence type="predicted"/>
<sequence length="494" mass="55696">MLTLESPMAVRLIAGGFDFSSRRLSHSGHPFVRNKFGWLSESCCAKRSNCVRGRVRASAEEQVGGPLKQNAKPQRYHPSEDIGDADVIEIGEARLTPEETCRTIIEVNSKALLMFSGLLGEEVHDNIFWPDLPYITDENGNIYFQVKNNEDILQTLTTEDTLVQIIIGLDTREMLSEMELLNQSDDDFGITDVDDDSSDGEDDEDNAEDDDEDEEDDGYEEEWVAILDSEDDGEDSDESPGDWAKLETMRASHPIYFAKKLAEFVGDNPFDYMDQPPAGLAIQGILRPSFLEEHSVIHKNKSDCKSSKDEANEDDRVVEDNQEEHDIINGHSHSLEPSQDNPDWPEELDKGESLENGTSFYKLEMVKIQLISAHGHQTFVEVDDFRRAQPDAIAHSAAKIISRIKAGGEKYMHALKSFCWRCKGIQAEEVALIGVDSLGFDLRVCSGIQVQTLRFAFKKRASSEYSAERQLNDLLFPRNQGKQQKKKETHQSEL</sequence>
<dbReference type="SUPFAM" id="SSF50475">
    <property type="entry name" value="FMN-binding split barrel"/>
    <property type="match status" value="1"/>
</dbReference>
<dbReference type="InterPro" id="IPR037119">
    <property type="entry name" value="Haem_oxidase_HugZ-like_sf"/>
</dbReference>
<dbReference type="AlphaFoldDB" id="A0AAF0WWU4"/>